<evidence type="ECO:0000313" key="3">
    <source>
        <dbReference type="Proteomes" id="UP000549066"/>
    </source>
</evidence>
<keyword evidence="1" id="KW-0812">Transmembrane</keyword>
<accession>A0A852WWS7</accession>
<dbReference type="AlphaFoldDB" id="A0A852WWS7"/>
<evidence type="ECO:0000313" key="2">
    <source>
        <dbReference type="EMBL" id="NYG19494.1"/>
    </source>
</evidence>
<reference evidence="2 3" key="1">
    <citation type="submission" date="2020-07" db="EMBL/GenBank/DDBJ databases">
        <title>Sequencing the genomes of 1000 actinobacteria strains.</title>
        <authorList>
            <person name="Klenk H.-P."/>
        </authorList>
    </citation>
    <scope>NUCLEOTIDE SEQUENCE [LARGE SCALE GENOMIC DNA]</scope>
    <source>
        <strain evidence="2 3">DSM 8598</strain>
    </source>
</reference>
<sequence>MFQGFIGWHALIILGVLVLFAAVAVGVLLLIRCAAKSGNSAALERAGSPPGAGERLDRLERLRSEARITDAEYAAKRAEILRGL</sequence>
<organism evidence="2 3">
    <name type="scientific">Agromyces hippuratus</name>
    <dbReference type="NCBI Taxonomy" id="286438"/>
    <lineage>
        <taxon>Bacteria</taxon>
        <taxon>Bacillati</taxon>
        <taxon>Actinomycetota</taxon>
        <taxon>Actinomycetes</taxon>
        <taxon>Micrococcales</taxon>
        <taxon>Microbacteriaceae</taxon>
        <taxon>Agromyces</taxon>
    </lineage>
</organism>
<comment type="caution">
    <text evidence="2">The sequence shown here is derived from an EMBL/GenBank/DDBJ whole genome shotgun (WGS) entry which is preliminary data.</text>
</comment>
<dbReference type="RefSeq" id="WP_179549769.1">
    <property type="nucleotide sequence ID" value="NZ_JACCFI010000001.1"/>
</dbReference>
<protein>
    <recommendedName>
        <fullName evidence="4">SHOCT domain-containing protein</fullName>
    </recommendedName>
</protein>
<keyword evidence="1" id="KW-1133">Transmembrane helix</keyword>
<proteinExistence type="predicted"/>
<evidence type="ECO:0008006" key="4">
    <source>
        <dbReference type="Google" id="ProtNLM"/>
    </source>
</evidence>
<keyword evidence="3" id="KW-1185">Reference proteome</keyword>
<dbReference type="EMBL" id="JACCFI010000001">
    <property type="protein sequence ID" value="NYG19494.1"/>
    <property type="molecule type" value="Genomic_DNA"/>
</dbReference>
<evidence type="ECO:0000256" key="1">
    <source>
        <dbReference type="SAM" id="Phobius"/>
    </source>
</evidence>
<keyword evidence="1" id="KW-0472">Membrane</keyword>
<dbReference type="Proteomes" id="UP000549066">
    <property type="component" value="Unassembled WGS sequence"/>
</dbReference>
<name>A0A852WWS7_9MICO</name>
<gene>
    <name evidence="2" type="ORF">BJY17_000241</name>
</gene>
<feature type="transmembrane region" description="Helical" evidence="1">
    <location>
        <begin position="6"/>
        <end position="31"/>
    </location>
</feature>